<dbReference type="PIRSF" id="PIRSF038168">
    <property type="entry name" value="MAPKKK7"/>
    <property type="match status" value="1"/>
</dbReference>
<feature type="region of interest" description="Disordered" evidence="28">
    <location>
        <begin position="425"/>
        <end position="479"/>
    </location>
</feature>
<dbReference type="SUPFAM" id="SSF56112">
    <property type="entry name" value="Protein kinase-like (PK-like)"/>
    <property type="match status" value="1"/>
</dbReference>
<comment type="catalytic activity">
    <reaction evidence="25">
        <text>L-seryl-[protein] + ATP = O-phospho-L-seryl-[protein] + ADP + H(+)</text>
        <dbReference type="Rhea" id="RHEA:17989"/>
        <dbReference type="Rhea" id="RHEA-COMP:9863"/>
        <dbReference type="Rhea" id="RHEA-COMP:11604"/>
        <dbReference type="ChEBI" id="CHEBI:15378"/>
        <dbReference type="ChEBI" id="CHEBI:29999"/>
        <dbReference type="ChEBI" id="CHEBI:30616"/>
        <dbReference type="ChEBI" id="CHEBI:83421"/>
        <dbReference type="ChEBI" id="CHEBI:456216"/>
        <dbReference type="EC" id="2.7.11.25"/>
    </reaction>
</comment>
<reference evidence="30" key="1">
    <citation type="submission" date="2025-08" db="UniProtKB">
        <authorList>
            <consortium name="Ensembl"/>
        </authorList>
    </citation>
    <scope>IDENTIFICATION</scope>
</reference>
<feature type="region of interest" description="Disordered" evidence="28">
    <location>
        <begin position="350"/>
        <end position="397"/>
    </location>
</feature>
<dbReference type="PANTHER" id="PTHR46716:SF1">
    <property type="entry name" value="MITOGEN-ACTIVATED PROTEIN KINASE KINASE KINASE 7"/>
    <property type="match status" value="1"/>
</dbReference>
<feature type="domain" description="Protein kinase" evidence="29">
    <location>
        <begin position="26"/>
        <end position="281"/>
    </location>
</feature>
<keyword evidence="10" id="KW-0723">Serine/threonine-protein kinase</keyword>
<evidence type="ECO:0000256" key="4">
    <source>
        <dbReference type="ARBA" id="ARBA00006529"/>
    </source>
</evidence>
<dbReference type="PROSITE" id="PS50011">
    <property type="entry name" value="PROTEIN_KINASE_DOM"/>
    <property type="match status" value="1"/>
</dbReference>
<evidence type="ECO:0000256" key="27">
    <source>
        <dbReference type="SAM" id="Coils"/>
    </source>
</evidence>
<dbReference type="GO" id="GO:0006955">
    <property type="term" value="P:immune response"/>
    <property type="evidence" value="ECO:0007669"/>
    <property type="project" value="TreeGrafter"/>
</dbReference>
<dbReference type="GO" id="GO:0007254">
    <property type="term" value="P:JNK cascade"/>
    <property type="evidence" value="ECO:0007669"/>
    <property type="project" value="TreeGrafter"/>
</dbReference>
<evidence type="ECO:0000256" key="20">
    <source>
        <dbReference type="ARBA" id="ARBA00023015"/>
    </source>
</evidence>
<evidence type="ECO:0000256" key="22">
    <source>
        <dbReference type="ARBA" id="ARBA00023136"/>
    </source>
</evidence>
<name>A0A8C5WQN1_LATLA</name>
<keyword evidence="17 26" id="KW-0067">ATP-binding</keyword>
<keyword evidence="14" id="KW-0479">Metal-binding</keyword>
<dbReference type="GO" id="GO:0006915">
    <property type="term" value="P:apoptotic process"/>
    <property type="evidence" value="ECO:0007669"/>
    <property type="project" value="UniProtKB-KW"/>
</dbReference>
<dbReference type="Proteomes" id="UP000694406">
    <property type="component" value="Unplaced"/>
</dbReference>
<dbReference type="PANTHER" id="PTHR46716">
    <property type="entry name" value="MITOGEN-ACTIVATED PROTEIN KINASE KINASE KINASE 7"/>
    <property type="match status" value="1"/>
</dbReference>
<accession>A0A8C5WQN1</accession>
<dbReference type="CDD" id="cd14058">
    <property type="entry name" value="STKc_TAK1"/>
    <property type="match status" value="1"/>
</dbReference>
<dbReference type="FunFam" id="3.30.200.20:FF:000152">
    <property type="entry name" value="Mitogen-activated protein kinase kinase kinase 7"/>
    <property type="match status" value="1"/>
</dbReference>
<evidence type="ECO:0000256" key="11">
    <source>
        <dbReference type="ARBA" id="ARBA00022553"/>
    </source>
</evidence>
<dbReference type="Gene3D" id="3.30.200.20">
    <property type="entry name" value="Phosphorylase Kinase, domain 1"/>
    <property type="match status" value="1"/>
</dbReference>
<dbReference type="GeneTree" id="ENSGT00940000157785"/>
<dbReference type="GO" id="GO:0005737">
    <property type="term" value="C:cytoplasm"/>
    <property type="evidence" value="ECO:0007669"/>
    <property type="project" value="UniProtKB-SubCell"/>
</dbReference>
<evidence type="ECO:0000256" key="9">
    <source>
        <dbReference type="ARBA" id="ARBA00022499"/>
    </source>
</evidence>
<dbReference type="InterPro" id="IPR017441">
    <property type="entry name" value="Protein_kinase_ATP_BS"/>
</dbReference>
<dbReference type="GO" id="GO:0005524">
    <property type="term" value="F:ATP binding"/>
    <property type="evidence" value="ECO:0007669"/>
    <property type="project" value="UniProtKB-UniRule"/>
</dbReference>
<dbReference type="GO" id="GO:0009893">
    <property type="term" value="P:positive regulation of metabolic process"/>
    <property type="evidence" value="ECO:0007669"/>
    <property type="project" value="UniProtKB-ARBA"/>
</dbReference>
<feature type="region of interest" description="Disordered" evidence="28">
    <location>
        <begin position="292"/>
        <end position="322"/>
    </location>
</feature>
<dbReference type="EC" id="2.7.11.25" evidence="5"/>
<evidence type="ECO:0000256" key="18">
    <source>
        <dbReference type="ARBA" id="ARBA00022842"/>
    </source>
</evidence>
<protein>
    <recommendedName>
        <fullName evidence="6">Mitogen-activated protein kinase kinase kinase 7</fullName>
        <ecNumber evidence="5">2.7.11.25</ecNumber>
    </recommendedName>
</protein>
<dbReference type="InterPro" id="IPR011009">
    <property type="entry name" value="Kinase-like_dom_sf"/>
</dbReference>
<dbReference type="PROSITE" id="PS00108">
    <property type="entry name" value="PROTEIN_KINASE_ST"/>
    <property type="match status" value="1"/>
</dbReference>
<dbReference type="Gene3D" id="1.10.510.10">
    <property type="entry name" value="Transferase(Phosphotransferase) domain 1"/>
    <property type="match status" value="1"/>
</dbReference>
<evidence type="ECO:0000256" key="6">
    <source>
        <dbReference type="ARBA" id="ARBA00017660"/>
    </source>
</evidence>
<dbReference type="GO" id="GO:0043123">
    <property type="term" value="P:positive regulation of canonical NF-kappaB signal transduction"/>
    <property type="evidence" value="ECO:0007669"/>
    <property type="project" value="UniProtKB-ARBA"/>
</dbReference>
<dbReference type="PROSITE" id="PS00107">
    <property type="entry name" value="PROTEIN_KINASE_ATP"/>
    <property type="match status" value="1"/>
</dbReference>
<keyword evidence="13" id="KW-0053">Apoptosis</keyword>
<evidence type="ECO:0000256" key="2">
    <source>
        <dbReference type="ARBA" id="ARBA00004413"/>
    </source>
</evidence>
<gene>
    <name evidence="30" type="primary">MAP3K7</name>
</gene>
<keyword evidence="18" id="KW-0460">Magnesium</keyword>
<feature type="compositionally biased region" description="Low complexity" evidence="28">
    <location>
        <begin position="430"/>
        <end position="445"/>
    </location>
</feature>
<evidence type="ECO:0000256" key="19">
    <source>
        <dbReference type="ARBA" id="ARBA00022843"/>
    </source>
</evidence>
<organism evidence="30 31">
    <name type="scientific">Laticauda laticaudata</name>
    <name type="common">Blue-ringed sea krait</name>
    <name type="synonym">Blue-lipped sea krait</name>
    <dbReference type="NCBI Taxonomy" id="8630"/>
    <lineage>
        <taxon>Eukaryota</taxon>
        <taxon>Metazoa</taxon>
        <taxon>Chordata</taxon>
        <taxon>Craniata</taxon>
        <taxon>Vertebrata</taxon>
        <taxon>Euteleostomi</taxon>
        <taxon>Lepidosauria</taxon>
        <taxon>Squamata</taxon>
        <taxon>Bifurcata</taxon>
        <taxon>Unidentata</taxon>
        <taxon>Episquamata</taxon>
        <taxon>Toxicofera</taxon>
        <taxon>Serpentes</taxon>
        <taxon>Colubroidea</taxon>
        <taxon>Elapidae</taxon>
        <taxon>Laticaudinae</taxon>
        <taxon>Laticauda</taxon>
    </lineage>
</organism>
<dbReference type="AlphaFoldDB" id="A0A8C5WQN1"/>
<dbReference type="Ensembl" id="ENSLLTT00000006878.1">
    <property type="protein sequence ID" value="ENSLLTP00000006621.1"/>
    <property type="gene ID" value="ENSLLTG00000005036.1"/>
</dbReference>
<keyword evidence="8" id="KW-0963">Cytoplasm</keyword>
<feature type="compositionally biased region" description="Polar residues" evidence="28">
    <location>
        <begin position="296"/>
        <end position="322"/>
    </location>
</feature>
<dbReference type="GO" id="GO:0005886">
    <property type="term" value="C:plasma membrane"/>
    <property type="evidence" value="ECO:0007669"/>
    <property type="project" value="UniProtKB-SubCell"/>
</dbReference>
<evidence type="ECO:0000256" key="7">
    <source>
        <dbReference type="ARBA" id="ARBA00022475"/>
    </source>
</evidence>
<keyword evidence="12" id="KW-0808">Transferase</keyword>
<keyword evidence="22" id="KW-0472">Membrane</keyword>
<evidence type="ECO:0000256" key="1">
    <source>
        <dbReference type="ARBA" id="ARBA00001946"/>
    </source>
</evidence>
<comment type="catalytic activity">
    <reaction evidence="24">
        <text>L-threonyl-[protein] + ATP = O-phospho-L-threonyl-[protein] + ADP + H(+)</text>
        <dbReference type="Rhea" id="RHEA:46608"/>
        <dbReference type="Rhea" id="RHEA-COMP:11060"/>
        <dbReference type="Rhea" id="RHEA-COMP:11605"/>
        <dbReference type="ChEBI" id="CHEBI:15378"/>
        <dbReference type="ChEBI" id="CHEBI:30013"/>
        <dbReference type="ChEBI" id="CHEBI:30616"/>
        <dbReference type="ChEBI" id="CHEBI:61977"/>
        <dbReference type="ChEBI" id="CHEBI:456216"/>
        <dbReference type="EC" id="2.7.11.25"/>
    </reaction>
</comment>
<keyword evidence="9" id="KW-1017">Isopeptide bond</keyword>
<feature type="binding site" evidence="26">
    <location>
        <position position="53"/>
    </location>
    <ligand>
        <name>ATP</name>
        <dbReference type="ChEBI" id="CHEBI:30616"/>
    </ligand>
</feature>
<evidence type="ECO:0000256" key="23">
    <source>
        <dbReference type="ARBA" id="ARBA00023163"/>
    </source>
</evidence>
<keyword evidence="27" id="KW-0175">Coiled coil</keyword>
<evidence type="ECO:0000256" key="25">
    <source>
        <dbReference type="ARBA" id="ARBA00048329"/>
    </source>
</evidence>
<keyword evidence="23" id="KW-0804">Transcription</keyword>
<evidence type="ECO:0000256" key="10">
    <source>
        <dbReference type="ARBA" id="ARBA00022527"/>
    </source>
</evidence>
<keyword evidence="20" id="KW-0805">Transcription regulation</keyword>
<dbReference type="GO" id="GO:0004709">
    <property type="term" value="F:MAP kinase kinase kinase activity"/>
    <property type="evidence" value="ECO:0007669"/>
    <property type="project" value="UniProtKB-EC"/>
</dbReference>
<comment type="similarity">
    <text evidence="4">Belongs to the protein kinase superfamily. STE Ser/Thr protein kinase family. MAP kinase kinase kinase subfamily.</text>
</comment>
<evidence type="ECO:0000256" key="28">
    <source>
        <dbReference type="SAM" id="MobiDB-lite"/>
    </source>
</evidence>
<evidence type="ECO:0000256" key="3">
    <source>
        <dbReference type="ARBA" id="ARBA00004496"/>
    </source>
</evidence>
<reference evidence="30" key="2">
    <citation type="submission" date="2025-09" db="UniProtKB">
        <authorList>
            <consortium name="Ensembl"/>
        </authorList>
    </citation>
    <scope>IDENTIFICATION</scope>
</reference>
<keyword evidence="15 26" id="KW-0547">Nucleotide-binding</keyword>
<evidence type="ECO:0000256" key="5">
    <source>
        <dbReference type="ARBA" id="ARBA00012406"/>
    </source>
</evidence>
<evidence type="ECO:0000313" key="30">
    <source>
        <dbReference type="Ensembl" id="ENSLLTP00000006621.1"/>
    </source>
</evidence>
<evidence type="ECO:0000256" key="12">
    <source>
        <dbReference type="ARBA" id="ARBA00022679"/>
    </source>
</evidence>
<keyword evidence="11" id="KW-0597">Phosphoprotein</keyword>
<dbReference type="GO" id="GO:0000287">
    <property type="term" value="F:magnesium ion binding"/>
    <property type="evidence" value="ECO:0007669"/>
    <property type="project" value="InterPro"/>
</dbReference>
<dbReference type="GO" id="GO:0019901">
    <property type="term" value="F:protein kinase binding"/>
    <property type="evidence" value="ECO:0007669"/>
    <property type="project" value="UniProtKB-ARBA"/>
</dbReference>
<evidence type="ECO:0000259" key="29">
    <source>
        <dbReference type="PROSITE" id="PS50011"/>
    </source>
</evidence>
<comment type="cofactor">
    <cofactor evidence="1">
        <name>Mg(2+)</name>
        <dbReference type="ChEBI" id="CHEBI:18420"/>
    </cofactor>
</comment>
<comment type="subcellular location">
    <subcellularLocation>
        <location evidence="2">Cell membrane</location>
        <topology evidence="2">Peripheral membrane protein</topology>
        <orientation evidence="2">Cytoplasmic side</orientation>
    </subcellularLocation>
    <subcellularLocation>
        <location evidence="3">Cytoplasm</location>
    </subcellularLocation>
</comment>
<keyword evidence="31" id="KW-1185">Reference proteome</keyword>
<keyword evidence="7" id="KW-1003">Cell membrane</keyword>
<sequence length="590" mass="65635">MSSPSSVDMIETPPVLNFEEIDYKEIEVEEVVGRGAFGVVCKAKWRGKDVAIKQIESESERKAFIVELRQLSRVNHPNIVKLYGACLNPVCLVMEYAEGGSLYNVLHGAEPLPYYTAAHAMSWCLQCSQGVAYLHSMKPKALIHRDLKPPNLLLVAGGTVLKICDFGTACDIQTHMTNNKGSAAWMAPEVFEGSNYSEKCDVFSWGIILWEVITRRKPFDEIGGPAFRIMWAVHNGTRPPLIKNLPKPIESLMTRCWSKDPSQRPSMEEIVKIMTHLMQYFPGADEPLQYPCQYSDEGQSNSATSTGSFMDMTSTNTSNKSDINIEANDFQGTVTNDTIKRLETKLAQQMKNSAKQVGESGRLSLPPSRGSSVESLSDVRGRPQSAHASGEGKRMSADMSEIEARIAASAAGNGQQRRRSIQDLSVAGTDSNQDSRNSSRSSSPSVRMITTSGPTSEKPARNLPWTPDDSADTNGTDNSIPMAYLTLDHQLQPLAPCPNSKESMAVFEQHCKMAQEYMKVQTEIALLLQRKQELIAELDQDEKDQQNTSRLVQEHKKLLDENKSLSTYFQQCKKQLEVIRNQQQKRQGTS</sequence>
<evidence type="ECO:0000256" key="14">
    <source>
        <dbReference type="ARBA" id="ARBA00022723"/>
    </source>
</evidence>
<keyword evidence="19" id="KW-0832">Ubl conjugation</keyword>
<evidence type="ECO:0000313" key="31">
    <source>
        <dbReference type="Proteomes" id="UP000694406"/>
    </source>
</evidence>
<dbReference type="Pfam" id="PF07714">
    <property type="entry name" value="PK_Tyr_Ser-Thr"/>
    <property type="match status" value="1"/>
</dbReference>
<dbReference type="InterPro" id="IPR049637">
    <property type="entry name" value="MAP3K7"/>
</dbReference>
<dbReference type="PRINTS" id="PR00109">
    <property type="entry name" value="TYRKINASE"/>
</dbReference>
<dbReference type="InterPro" id="IPR001245">
    <property type="entry name" value="Ser-Thr/Tyr_kinase_cat_dom"/>
</dbReference>
<dbReference type="InterPro" id="IPR000719">
    <property type="entry name" value="Prot_kinase_dom"/>
</dbReference>
<evidence type="ECO:0000256" key="21">
    <source>
        <dbReference type="ARBA" id="ARBA00023016"/>
    </source>
</evidence>
<keyword evidence="16" id="KW-0418">Kinase</keyword>
<feature type="coiled-coil region" evidence="27">
    <location>
        <begin position="517"/>
        <end position="548"/>
    </location>
</feature>
<dbReference type="InterPro" id="IPR008271">
    <property type="entry name" value="Ser/Thr_kinase_AS"/>
</dbReference>
<dbReference type="GO" id="GO:0005102">
    <property type="term" value="F:signaling receptor binding"/>
    <property type="evidence" value="ECO:0007669"/>
    <property type="project" value="UniProtKB-ARBA"/>
</dbReference>
<evidence type="ECO:0000256" key="16">
    <source>
        <dbReference type="ARBA" id="ARBA00022777"/>
    </source>
</evidence>
<dbReference type="FunFam" id="1.10.510.10:FF:000143">
    <property type="entry name" value="Mitogen-activated protein kinase kinase kinase 7"/>
    <property type="match status" value="1"/>
</dbReference>
<proteinExistence type="inferred from homology"/>
<evidence type="ECO:0000256" key="13">
    <source>
        <dbReference type="ARBA" id="ARBA00022703"/>
    </source>
</evidence>
<evidence type="ECO:0000256" key="17">
    <source>
        <dbReference type="ARBA" id="ARBA00022840"/>
    </source>
</evidence>
<dbReference type="SMART" id="SM00220">
    <property type="entry name" value="S_TKc"/>
    <property type="match status" value="1"/>
</dbReference>
<evidence type="ECO:0000256" key="24">
    <source>
        <dbReference type="ARBA" id="ARBA00047559"/>
    </source>
</evidence>
<evidence type="ECO:0000256" key="15">
    <source>
        <dbReference type="ARBA" id="ARBA00022741"/>
    </source>
</evidence>
<dbReference type="GO" id="GO:0071560">
    <property type="term" value="P:cellular response to transforming growth factor beta stimulus"/>
    <property type="evidence" value="ECO:0007669"/>
    <property type="project" value="UniProtKB-ARBA"/>
</dbReference>
<evidence type="ECO:0000256" key="8">
    <source>
        <dbReference type="ARBA" id="ARBA00022490"/>
    </source>
</evidence>
<evidence type="ECO:0000256" key="26">
    <source>
        <dbReference type="PROSITE-ProRule" id="PRU10141"/>
    </source>
</evidence>
<keyword evidence="21" id="KW-0346">Stress response</keyword>
<dbReference type="GO" id="GO:0043410">
    <property type="term" value="P:positive regulation of MAPK cascade"/>
    <property type="evidence" value="ECO:0007669"/>
    <property type="project" value="UniProtKB-ARBA"/>
</dbReference>